<dbReference type="Pfam" id="PF00561">
    <property type="entry name" value="Abhydrolase_1"/>
    <property type="match status" value="1"/>
</dbReference>
<dbReference type="Gene3D" id="1.10.10.10">
    <property type="entry name" value="Winged helix-like DNA-binding domain superfamily/Winged helix DNA-binding domain"/>
    <property type="match status" value="1"/>
</dbReference>
<proteinExistence type="predicted"/>
<dbReference type="SUPFAM" id="SSF53474">
    <property type="entry name" value="alpha/beta-Hydrolases"/>
    <property type="match status" value="1"/>
</dbReference>
<dbReference type="InterPro" id="IPR036388">
    <property type="entry name" value="WH-like_DNA-bd_sf"/>
</dbReference>
<dbReference type="GO" id="GO:0006355">
    <property type="term" value="P:regulation of DNA-templated transcription"/>
    <property type="evidence" value="ECO:0007669"/>
    <property type="project" value="InterPro"/>
</dbReference>
<dbReference type="InterPro" id="IPR000792">
    <property type="entry name" value="Tscrpt_reg_LuxR_C"/>
</dbReference>
<dbReference type="Gene3D" id="3.40.50.1820">
    <property type="entry name" value="alpha/beta hydrolase"/>
    <property type="match status" value="1"/>
</dbReference>
<dbReference type="Pfam" id="PF00196">
    <property type="entry name" value="GerE"/>
    <property type="match status" value="1"/>
</dbReference>
<dbReference type="InterPro" id="IPR029058">
    <property type="entry name" value="AB_hydrolase_fold"/>
</dbReference>
<dbReference type="PANTHER" id="PTHR43433">
    <property type="entry name" value="HYDROLASE, ALPHA/BETA FOLD FAMILY PROTEIN"/>
    <property type="match status" value="1"/>
</dbReference>
<dbReference type="PRINTS" id="PR00111">
    <property type="entry name" value="ABHYDROLASE"/>
</dbReference>
<evidence type="ECO:0000313" key="2">
    <source>
        <dbReference type="EMBL" id="XBM47730.1"/>
    </source>
</evidence>
<name>A0AAU7GA68_9MICO</name>
<evidence type="ECO:0000259" key="1">
    <source>
        <dbReference type="PROSITE" id="PS50043"/>
    </source>
</evidence>
<sequence>MTLTRTLSVQQRIAHTEADGQPVAFAESGDGPVLVCVPGWISDIELGWAIRPERAVAEALGRGRRVVRYDLPGCGRSRPAGAVPSFELALAALDAVIAASGADRVDLYGISFGTAVALAWAAAHPGRTRSLVLYGGWADGAALAPPELRERIPALVRAHWGLGSDVLADIFAADADATGRASFARYQRAAASAETAADILALSYRVDAATDAHAVDCPALVIHRGEDRAVPVAEGRRLAALIPGARFEALPGRSHIPYLGDVTALSALMLRFLGIAGPPAVPPALTPRQREVAALVADGLTNREIALALTITEKSAESHIEHILTRLGFRSRAQIAAWFASGSGS</sequence>
<gene>
    <name evidence="2" type="ORF">AAME72_16900</name>
</gene>
<keyword evidence="2" id="KW-0378">Hydrolase</keyword>
<dbReference type="GO" id="GO:0016787">
    <property type="term" value="F:hydrolase activity"/>
    <property type="evidence" value="ECO:0007669"/>
    <property type="project" value="UniProtKB-KW"/>
</dbReference>
<dbReference type="PANTHER" id="PTHR43433:SF8">
    <property type="entry name" value="BIFUNCTIONAL LIPASE_ADENYLATE CYCLASE LIPJ"/>
    <property type="match status" value="1"/>
</dbReference>
<dbReference type="RefSeq" id="WP_348787696.1">
    <property type="nucleotide sequence ID" value="NZ_CP157390.1"/>
</dbReference>
<dbReference type="SMART" id="SM00421">
    <property type="entry name" value="HTH_LUXR"/>
    <property type="match status" value="1"/>
</dbReference>
<dbReference type="CDD" id="cd06170">
    <property type="entry name" value="LuxR_C_like"/>
    <property type="match status" value="1"/>
</dbReference>
<dbReference type="PROSITE" id="PS50043">
    <property type="entry name" value="HTH_LUXR_2"/>
    <property type="match status" value="1"/>
</dbReference>
<feature type="domain" description="HTH luxR-type" evidence="1">
    <location>
        <begin position="278"/>
        <end position="343"/>
    </location>
</feature>
<dbReference type="InterPro" id="IPR050471">
    <property type="entry name" value="AB_hydrolase"/>
</dbReference>
<dbReference type="AlphaFoldDB" id="A0AAU7GA68"/>
<dbReference type="InterPro" id="IPR016032">
    <property type="entry name" value="Sig_transdc_resp-reg_C-effctor"/>
</dbReference>
<organism evidence="2">
    <name type="scientific">Leifsonia sp. NPDC080035</name>
    <dbReference type="NCBI Taxonomy" id="3143936"/>
    <lineage>
        <taxon>Bacteria</taxon>
        <taxon>Bacillati</taxon>
        <taxon>Actinomycetota</taxon>
        <taxon>Actinomycetes</taxon>
        <taxon>Micrococcales</taxon>
        <taxon>Microbacteriaceae</taxon>
        <taxon>Leifsonia</taxon>
    </lineage>
</organism>
<dbReference type="InterPro" id="IPR000073">
    <property type="entry name" value="AB_hydrolase_1"/>
</dbReference>
<dbReference type="EMBL" id="CP157390">
    <property type="protein sequence ID" value="XBM47730.1"/>
    <property type="molecule type" value="Genomic_DNA"/>
</dbReference>
<reference evidence="2" key="1">
    <citation type="submission" date="2024-05" db="EMBL/GenBank/DDBJ databases">
        <title>The Natural Products Discovery Center: Release of the First 8490 Sequenced Strains for Exploring Actinobacteria Biosynthetic Diversity.</title>
        <authorList>
            <person name="Kalkreuter E."/>
            <person name="Kautsar S.A."/>
            <person name="Yang D."/>
            <person name="Bader C.D."/>
            <person name="Teijaro C.N."/>
            <person name="Fluegel L."/>
            <person name="Davis C.M."/>
            <person name="Simpson J.R."/>
            <person name="Lauterbach L."/>
            <person name="Steele A.D."/>
            <person name="Gui C."/>
            <person name="Meng S."/>
            <person name="Li G."/>
            <person name="Viehrig K."/>
            <person name="Ye F."/>
            <person name="Su P."/>
            <person name="Kiefer A.F."/>
            <person name="Nichols A."/>
            <person name="Cepeda A.J."/>
            <person name="Yan W."/>
            <person name="Fan B."/>
            <person name="Jiang Y."/>
            <person name="Adhikari A."/>
            <person name="Zheng C.-J."/>
            <person name="Schuster L."/>
            <person name="Cowan T.M."/>
            <person name="Smanski M.J."/>
            <person name="Chevrette M.G."/>
            <person name="de Carvalho L.P.S."/>
            <person name="Shen B."/>
        </authorList>
    </citation>
    <scope>NUCLEOTIDE SEQUENCE</scope>
    <source>
        <strain evidence="2">NPDC080035</strain>
    </source>
</reference>
<dbReference type="SUPFAM" id="SSF46894">
    <property type="entry name" value="C-terminal effector domain of the bipartite response regulators"/>
    <property type="match status" value="1"/>
</dbReference>
<accession>A0AAU7GA68</accession>
<protein>
    <submittedName>
        <fullName evidence="2">Alpha/beta fold hydrolase</fullName>
    </submittedName>
</protein>
<dbReference type="GO" id="GO:0003677">
    <property type="term" value="F:DNA binding"/>
    <property type="evidence" value="ECO:0007669"/>
    <property type="project" value="InterPro"/>
</dbReference>
<dbReference type="PRINTS" id="PR00038">
    <property type="entry name" value="HTHLUXR"/>
</dbReference>